<dbReference type="RefSeq" id="WP_069694126.1">
    <property type="nucleotide sequence ID" value="NZ_CP017148.1"/>
</dbReference>
<dbReference type="InterPro" id="IPR035959">
    <property type="entry name" value="RutC-like_sf"/>
</dbReference>
<sequence>MTSILRHNLPGMPPSVSPSSHAVEADGLVFLTGQFGRDLHDPEAPLPDGIAAQTRRTLQNMRSVLADLGLDMRNVVSVRVFLTEFKRDYGEMNQAYAEFFEVDHRPTRTCVGVTQLVRDALVEIDCIAKR</sequence>
<accession>A0A1D7UC42</accession>
<dbReference type="PANTHER" id="PTHR11803:SF39">
    <property type="entry name" value="2-IMINOBUTANOATE_2-IMINOPROPANOATE DEAMINASE"/>
    <property type="match status" value="1"/>
</dbReference>
<dbReference type="KEGG" id="bvv:BHK69_29885"/>
<evidence type="ECO:0000313" key="2">
    <source>
        <dbReference type="Proteomes" id="UP000094969"/>
    </source>
</evidence>
<dbReference type="Proteomes" id="UP000094969">
    <property type="component" value="Plasmid unnamed1"/>
</dbReference>
<organism evidence="1 2">
    <name type="scientific">Bosea vaviloviae</name>
    <dbReference type="NCBI Taxonomy" id="1526658"/>
    <lineage>
        <taxon>Bacteria</taxon>
        <taxon>Pseudomonadati</taxon>
        <taxon>Pseudomonadota</taxon>
        <taxon>Alphaproteobacteria</taxon>
        <taxon>Hyphomicrobiales</taxon>
        <taxon>Boseaceae</taxon>
        <taxon>Bosea</taxon>
    </lineage>
</organism>
<dbReference type="OrthoDB" id="583118at2"/>
<dbReference type="InterPro" id="IPR006175">
    <property type="entry name" value="YjgF/YER057c/UK114"/>
</dbReference>
<evidence type="ECO:0000313" key="1">
    <source>
        <dbReference type="EMBL" id="AOO84943.1"/>
    </source>
</evidence>
<keyword evidence="2" id="KW-1185">Reference proteome</keyword>
<reference evidence="1 2" key="1">
    <citation type="journal article" date="2015" name="Antonie Van Leeuwenhoek">
        <title>Bosea vaviloviae sp. nov., a new species of slow-growing rhizobia isolated from nodules of the relict species Vavilovia formosa (Stev.) Fed.</title>
        <authorList>
            <person name="Safronova V.I."/>
            <person name="Kuznetsova I.G."/>
            <person name="Sazanova A.L."/>
            <person name="Kimeklis A.K."/>
            <person name="Belimov A.A."/>
            <person name="Andronov E.E."/>
            <person name="Pinaev A.G."/>
            <person name="Chizhevskaya E.P."/>
            <person name="Pukhaev A.R."/>
            <person name="Popov K.P."/>
            <person name="Willems A."/>
            <person name="Tikhonovich I.A."/>
        </authorList>
    </citation>
    <scope>NUCLEOTIDE SEQUENCE [LARGE SCALE GENOMIC DNA]</scope>
    <source>
        <strain evidence="1 2">Vaf18</strain>
        <plasmid evidence="1">unnamed1</plasmid>
    </source>
</reference>
<gene>
    <name evidence="1" type="ORF">BHK69_29885</name>
</gene>
<protein>
    <submittedName>
        <fullName evidence="1">Reactive intermediate/imine deaminase</fullName>
    </submittedName>
</protein>
<dbReference type="GO" id="GO:0005829">
    <property type="term" value="C:cytosol"/>
    <property type="evidence" value="ECO:0007669"/>
    <property type="project" value="TreeGrafter"/>
</dbReference>
<dbReference type="CDD" id="cd00448">
    <property type="entry name" value="YjgF_YER057c_UK114_family"/>
    <property type="match status" value="1"/>
</dbReference>
<dbReference type="EMBL" id="CP017148">
    <property type="protein sequence ID" value="AOO84943.1"/>
    <property type="molecule type" value="Genomic_DNA"/>
</dbReference>
<geneLocation type="plasmid" evidence="1 2">
    <name>unnamed1</name>
</geneLocation>
<proteinExistence type="predicted"/>
<dbReference type="Gene3D" id="3.30.1330.40">
    <property type="entry name" value="RutC-like"/>
    <property type="match status" value="1"/>
</dbReference>
<name>A0A1D7UC42_9HYPH</name>
<dbReference type="PANTHER" id="PTHR11803">
    <property type="entry name" value="2-IMINOBUTANOATE/2-IMINOPROPANOATE DEAMINASE RIDA"/>
    <property type="match status" value="1"/>
</dbReference>
<dbReference type="GO" id="GO:0019239">
    <property type="term" value="F:deaminase activity"/>
    <property type="evidence" value="ECO:0007669"/>
    <property type="project" value="TreeGrafter"/>
</dbReference>
<dbReference type="Pfam" id="PF01042">
    <property type="entry name" value="Ribonuc_L-PSP"/>
    <property type="match status" value="1"/>
</dbReference>
<dbReference type="AlphaFoldDB" id="A0A1D7UC42"/>
<dbReference type="SUPFAM" id="SSF55298">
    <property type="entry name" value="YjgF-like"/>
    <property type="match status" value="1"/>
</dbReference>
<keyword evidence="1" id="KW-0614">Plasmid</keyword>